<dbReference type="FunFam" id="3.40.50.300:FF:001025">
    <property type="entry name" value="ATPase family, AAA domain-containing 2B"/>
    <property type="match status" value="1"/>
</dbReference>
<dbReference type="Pfam" id="PF17862">
    <property type="entry name" value="AAA_lid_3"/>
    <property type="match status" value="1"/>
</dbReference>
<keyword evidence="4" id="KW-0175">Coiled coil</keyword>
<dbReference type="InterPro" id="IPR003593">
    <property type="entry name" value="AAA+_ATPase"/>
</dbReference>
<dbReference type="GO" id="GO:0016887">
    <property type="term" value="F:ATP hydrolysis activity"/>
    <property type="evidence" value="ECO:0007669"/>
    <property type="project" value="InterPro"/>
</dbReference>
<dbReference type="AlphaFoldDB" id="A0A1V2I4C4"/>
<keyword evidence="10" id="KW-1185">Reference proteome</keyword>
<dbReference type="Pfam" id="PF00004">
    <property type="entry name" value="AAA"/>
    <property type="match status" value="1"/>
</dbReference>
<evidence type="ECO:0000256" key="5">
    <source>
        <dbReference type="ARBA" id="ARBA00023186"/>
    </source>
</evidence>
<dbReference type="InterPro" id="IPR050168">
    <property type="entry name" value="AAA_ATPase_domain"/>
</dbReference>
<evidence type="ECO:0000313" key="10">
    <source>
        <dbReference type="Proteomes" id="UP000188929"/>
    </source>
</evidence>
<comment type="caution">
    <text evidence="9">The sequence shown here is derived from an EMBL/GenBank/DDBJ whole genome shotgun (WGS) entry which is preliminary data.</text>
</comment>
<proteinExistence type="inferred from homology"/>
<evidence type="ECO:0000256" key="6">
    <source>
        <dbReference type="RuleBase" id="RU003651"/>
    </source>
</evidence>
<dbReference type="STRING" id="1834516.BL253_27500"/>
<protein>
    <submittedName>
        <fullName evidence="9">AAA family ATPase</fullName>
    </submittedName>
</protein>
<dbReference type="SUPFAM" id="SSF52540">
    <property type="entry name" value="P-loop containing nucleoside triphosphate hydrolases"/>
    <property type="match status" value="1"/>
</dbReference>
<feature type="domain" description="AAA+ ATPase" evidence="8">
    <location>
        <begin position="199"/>
        <end position="336"/>
    </location>
</feature>
<keyword evidence="3" id="KW-0647">Proteasome</keyword>
<sequence length="446" mass="47020">MPDELPLRLLLAEHLLREGLGAESVAACAEALRRAPDNARARELMVQALQPTATPEPNTQSPATSGAADGAPVRPVGPIGPISPAGLGGPVDPTYVRPPVGSSEPEAEVPVAGPPATGAFDWGAAERDVDGVVPPAFVGAEPVEVSPGAPGTGDAWDVVGAGVTLADVGGMAQVKKRLEQAFLAPMRNPELRRMYGKSLRGGLLLYGPPGCGKTFVARAVAGELGAKFLSVGLADVLDMWVGSSERNVHELFQLARREAPCVVFLDEVDALGQKRSQTRQSATRGAVTQLLAELDGVDGLNEGVFVLAATNHPWDVDSALRRPGRLDRTLLVLPPDQAAREAIFRHHLAQRPVGGIDLGRLAKSTDGYSGADIAHICETAVERALLDSVNTGQARLVGMPDIQGAIAEVRPSMGPWFDIARNVVLFADDDGTYSDLRAYLKKIRRL</sequence>
<dbReference type="Proteomes" id="UP000188929">
    <property type="component" value="Unassembled WGS sequence"/>
</dbReference>
<gene>
    <name evidence="9" type="ORF">BL253_27500</name>
</gene>
<evidence type="ECO:0000259" key="8">
    <source>
        <dbReference type="SMART" id="SM00382"/>
    </source>
</evidence>
<dbReference type="PROSITE" id="PS00674">
    <property type="entry name" value="AAA"/>
    <property type="match status" value="1"/>
</dbReference>
<dbReference type="GO" id="GO:0000502">
    <property type="term" value="C:proteasome complex"/>
    <property type="evidence" value="ECO:0007669"/>
    <property type="project" value="UniProtKB-KW"/>
</dbReference>
<evidence type="ECO:0000256" key="3">
    <source>
        <dbReference type="ARBA" id="ARBA00022942"/>
    </source>
</evidence>
<dbReference type="InterPro" id="IPR027417">
    <property type="entry name" value="P-loop_NTPase"/>
</dbReference>
<dbReference type="PANTHER" id="PTHR23077">
    <property type="entry name" value="AAA-FAMILY ATPASE"/>
    <property type="match status" value="1"/>
</dbReference>
<evidence type="ECO:0000256" key="2">
    <source>
        <dbReference type="ARBA" id="ARBA00022840"/>
    </source>
</evidence>
<dbReference type="GO" id="GO:0005524">
    <property type="term" value="F:ATP binding"/>
    <property type="evidence" value="ECO:0007669"/>
    <property type="project" value="UniProtKB-KW"/>
</dbReference>
<feature type="compositionally biased region" description="Polar residues" evidence="7">
    <location>
        <begin position="49"/>
        <end position="64"/>
    </location>
</feature>
<dbReference type="Gene3D" id="1.10.8.60">
    <property type="match status" value="1"/>
</dbReference>
<dbReference type="Gene3D" id="3.40.50.300">
    <property type="entry name" value="P-loop containing nucleotide triphosphate hydrolases"/>
    <property type="match status" value="1"/>
</dbReference>
<accession>A0A1V2I4C4</accession>
<evidence type="ECO:0000313" key="9">
    <source>
        <dbReference type="EMBL" id="ONH25362.1"/>
    </source>
</evidence>
<dbReference type="PANTHER" id="PTHR23077:SF171">
    <property type="entry name" value="NUCLEAR VALOSIN-CONTAINING PROTEIN-LIKE"/>
    <property type="match status" value="1"/>
</dbReference>
<comment type="similarity">
    <text evidence="6">Belongs to the AAA ATPase family.</text>
</comment>
<evidence type="ECO:0000256" key="1">
    <source>
        <dbReference type="ARBA" id="ARBA00022741"/>
    </source>
</evidence>
<dbReference type="EMBL" id="MOMC01000060">
    <property type="protein sequence ID" value="ONH25362.1"/>
    <property type="molecule type" value="Genomic_DNA"/>
</dbReference>
<dbReference type="SMART" id="SM00382">
    <property type="entry name" value="AAA"/>
    <property type="match status" value="1"/>
</dbReference>
<dbReference type="RefSeq" id="WP_241835218.1">
    <property type="nucleotide sequence ID" value="NZ_MOMC01000060.1"/>
</dbReference>
<keyword evidence="2 6" id="KW-0067">ATP-binding</keyword>
<dbReference type="InterPro" id="IPR003960">
    <property type="entry name" value="ATPase_AAA_CS"/>
</dbReference>
<evidence type="ECO:0000256" key="7">
    <source>
        <dbReference type="SAM" id="MobiDB-lite"/>
    </source>
</evidence>
<reference evidence="10" key="1">
    <citation type="submission" date="2016-10" db="EMBL/GenBank/DDBJ databases">
        <title>Frankia sp. NRRL B-16386 Genome sequencing.</title>
        <authorList>
            <person name="Ghodhbane-Gtari F."/>
            <person name="Swanson E."/>
            <person name="Gueddou A."/>
            <person name="Hezbri K."/>
            <person name="Ktari K."/>
            <person name="Nouioui I."/>
            <person name="Morris K."/>
            <person name="Simpson S."/>
            <person name="Abebe-Akele F."/>
            <person name="Thomas K."/>
            <person name="Gtari M."/>
            <person name="Tisa L.S."/>
        </authorList>
    </citation>
    <scope>NUCLEOTIDE SEQUENCE [LARGE SCALE GENOMIC DNA]</scope>
    <source>
        <strain evidence="10">NRRL B-16386</strain>
    </source>
</reference>
<organism evidence="9 10">
    <name type="scientific">Pseudofrankia asymbiotica</name>
    <dbReference type="NCBI Taxonomy" id="1834516"/>
    <lineage>
        <taxon>Bacteria</taxon>
        <taxon>Bacillati</taxon>
        <taxon>Actinomycetota</taxon>
        <taxon>Actinomycetes</taxon>
        <taxon>Frankiales</taxon>
        <taxon>Frankiaceae</taxon>
        <taxon>Pseudofrankia</taxon>
    </lineage>
</organism>
<keyword evidence="1 6" id="KW-0547">Nucleotide-binding</keyword>
<keyword evidence="5" id="KW-0143">Chaperone</keyword>
<dbReference type="InterPro" id="IPR003959">
    <property type="entry name" value="ATPase_AAA_core"/>
</dbReference>
<dbReference type="InterPro" id="IPR041569">
    <property type="entry name" value="AAA_lid_3"/>
</dbReference>
<name>A0A1V2I4C4_9ACTN</name>
<evidence type="ECO:0000256" key="4">
    <source>
        <dbReference type="ARBA" id="ARBA00023054"/>
    </source>
</evidence>
<feature type="region of interest" description="Disordered" evidence="7">
    <location>
        <begin position="49"/>
        <end position="92"/>
    </location>
</feature>